<proteinExistence type="predicted"/>
<dbReference type="SMART" id="SM00462">
    <property type="entry name" value="PTB"/>
    <property type="match status" value="2"/>
</dbReference>
<evidence type="ECO:0000313" key="6">
    <source>
        <dbReference type="EnsemblMetazoa" id="CapteP224794"/>
    </source>
</evidence>
<dbReference type="FunFam" id="2.30.29.30:FF:000317">
    <property type="entry name" value="Amyloid beta A4 protein-binding family B member"/>
    <property type="match status" value="1"/>
</dbReference>
<accession>R7VBD7</accession>
<feature type="region of interest" description="Disordered" evidence="2">
    <location>
        <begin position="61"/>
        <end position="129"/>
    </location>
</feature>
<feature type="domain" description="PID" evidence="3">
    <location>
        <begin position="242"/>
        <end position="370"/>
    </location>
</feature>
<reference evidence="5 7" key="2">
    <citation type="journal article" date="2013" name="Nature">
        <title>Insights into bilaterian evolution from three spiralian genomes.</title>
        <authorList>
            <person name="Simakov O."/>
            <person name="Marletaz F."/>
            <person name="Cho S.J."/>
            <person name="Edsinger-Gonzales E."/>
            <person name="Havlak P."/>
            <person name="Hellsten U."/>
            <person name="Kuo D.H."/>
            <person name="Larsson T."/>
            <person name="Lv J."/>
            <person name="Arendt D."/>
            <person name="Savage R."/>
            <person name="Osoegawa K."/>
            <person name="de Jong P."/>
            <person name="Grimwood J."/>
            <person name="Chapman J.A."/>
            <person name="Shapiro H."/>
            <person name="Aerts A."/>
            <person name="Otillar R.P."/>
            <person name="Terry A.Y."/>
            <person name="Boore J.L."/>
            <person name="Grigoriev I.V."/>
            <person name="Lindberg D.R."/>
            <person name="Seaver E.C."/>
            <person name="Weisblat D.A."/>
            <person name="Putnam N.H."/>
            <person name="Rokhsar D.S."/>
        </authorList>
    </citation>
    <scope>NUCLEOTIDE SEQUENCE</scope>
    <source>
        <strain evidence="5 7">I ESC-2004</strain>
    </source>
</reference>
<dbReference type="InterPro" id="IPR011993">
    <property type="entry name" value="PH-like_dom_sf"/>
</dbReference>
<dbReference type="SUPFAM" id="SSF50729">
    <property type="entry name" value="PH domain-like"/>
    <property type="match status" value="2"/>
</dbReference>
<dbReference type="EMBL" id="KB295063">
    <property type="protein sequence ID" value="ELU13621.1"/>
    <property type="molecule type" value="Genomic_DNA"/>
</dbReference>
<dbReference type="SUPFAM" id="SSF51045">
    <property type="entry name" value="WW domain"/>
    <property type="match status" value="1"/>
</dbReference>
<evidence type="ECO:0000313" key="7">
    <source>
        <dbReference type="Proteomes" id="UP000014760"/>
    </source>
</evidence>
<dbReference type="GO" id="GO:0001540">
    <property type="term" value="F:amyloid-beta binding"/>
    <property type="evidence" value="ECO:0007669"/>
    <property type="project" value="InterPro"/>
</dbReference>
<dbReference type="CDD" id="cd01271">
    <property type="entry name" value="PTB2_Fe65"/>
    <property type="match status" value="1"/>
</dbReference>
<dbReference type="InterPro" id="IPR001202">
    <property type="entry name" value="WW_dom"/>
</dbReference>
<dbReference type="InterPro" id="IPR006020">
    <property type="entry name" value="PTB/PI_dom"/>
</dbReference>
<evidence type="ECO:0000313" key="5">
    <source>
        <dbReference type="EMBL" id="ELU13621.1"/>
    </source>
</evidence>
<dbReference type="PROSITE" id="PS50020">
    <property type="entry name" value="WW_DOMAIN_2"/>
    <property type="match status" value="1"/>
</dbReference>
<feature type="compositionally biased region" description="Polar residues" evidence="2">
    <location>
        <begin position="208"/>
        <end position="217"/>
    </location>
</feature>
<dbReference type="CDD" id="cd00201">
    <property type="entry name" value="WW"/>
    <property type="match status" value="1"/>
</dbReference>
<keyword evidence="1" id="KW-0677">Repeat</keyword>
<dbReference type="PROSITE" id="PS01179">
    <property type="entry name" value="PID"/>
    <property type="match status" value="2"/>
</dbReference>
<evidence type="ECO:0000256" key="1">
    <source>
        <dbReference type="ARBA" id="ARBA00022737"/>
    </source>
</evidence>
<keyword evidence="7" id="KW-1185">Reference proteome</keyword>
<dbReference type="FunFam" id="2.30.29.30:FF:000034">
    <property type="entry name" value="amyloid beta A4 precursor protein-binding family B member 2"/>
    <property type="match status" value="1"/>
</dbReference>
<dbReference type="STRING" id="283909.R7VBD7"/>
<feature type="compositionally biased region" description="Basic and acidic residues" evidence="2">
    <location>
        <begin position="102"/>
        <end position="120"/>
    </location>
</feature>
<feature type="compositionally biased region" description="Low complexity" evidence="2">
    <location>
        <begin position="224"/>
        <end position="235"/>
    </location>
</feature>
<dbReference type="AlphaFoldDB" id="R7VBD7"/>
<dbReference type="OrthoDB" id="5969782at2759"/>
<evidence type="ECO:0000259" key="3">
    <source>
        <dbReference type="PROSITE" id="PS01179"/>
    </source>
</evidence>
<organism evidence="5">
    <name type="scientific">Capitella teleta</name>
    <name type="common">Polychaete worm</name>
    <dbReference type="NCBI Taxonomy" id="283909"/>
    <lineage>
        <taxon>Eukaryota</taxon>
        <taxon>Metazoa</taxon>
        <taxon>Spiralia</taxon>
        <taxon>Lophotrochozoa</taxon>
        <taxon>Annelida</taxon>
        <taxon>Polychaeta</taxon>
        <taxon>Sedentaria</taxon>
        <taxon>Scolecida</taxon>
        <taxon>Capitellidae</taxon>
        <taxon>Capitella</taxon>
    </lineage>
</organism>
<dbReference type="PANTHER" id="PTHR14058:SF8">
    <property type="entry name" value="PROTEIN FE65 HOMOLOG"/>
    <property type="match status" value="1"/>
</dbReference>
<dbReference type="Gene3D" id="2.20.70.10">
    <property type="match status" value="1"/>
</dbReference>
<sequence length="603" mass="67165">MSRPESWYLDGRADAVYESADILSLARAMGSESDTTLSESDSEGPAEFRYWMAAPYVGSTFDEKSKDINSPDSNDSGIQADVQHVSGPVNEDLYAVVKKKGTKEEKKEEKEKDEEEKPNNCDDSENLPCGWEKHEDERGPYYWHIKSGTIQRNPPLAASLPDLPQKIMSASMTSSMNSSMISTCSFESYSSIEPQHSNRILEDFDPFSKSNSINYQPSEEIASSDDSSPTTPTPSGNLEYPIRFAVRSLGWVNINESDLTPERSSKAVNKCIVDLSLGKNDLNDVVGRWGDGKDLFMDLDEQTLTLIDPQDMSVLNIQPIHSIRVWGVGRDNGRDFAYVARDRGTREHMCHVFRCDTPARQIANTLRDICKQIMLQRNLTNIGNNTANGNGRGGINRPNNLPNLEKVSDQKGQTVTFEGLLKSTSFPTPMEEPKKVLRCHYLGTANVNRPTGVDTLNNAMEKVYEHIPREKWVFASVAVAPSTITVTEHKKPDNVLAECRVRFLSFMGIAMENVKLCAFIMHTAQDSFIAHVFHCEPSGGALCKTIEAACKLRYQKCLDAHTKQFPGARRSNPRDPSSKGLGASLKQGVQSMFRLKAKRSNLS</sequence>
<feature type="region of interest" description="Disordered" evidence="2">
    <location>
        <begin position="208"/>
        <end position="238"/>
    </location>
</feature>
<dbReference type="HOGENOM" id="CLU_021196_3_0_1"/>
<dbReference type="InterPro" id="IPR036020">
    <property type="entry name" value="WW_dom_sf"/>
</dbReference>
<dbReference type="Pfam" id="PF00640">
    <property type="entry name" value="PID"/>
    <property type="match status" value="2"/>
</dbReference>
<name>R7VBD7_CAPTE</name>
<feature type="domain" description="WW" evidence="4">
    <location>
        <begin position="125"/>
        <end position="157"/>
    </location>
</feature>
<dbReference type="GO" id="GO:0005737">
    <property type="term" value="C:cytoplasm"/>
    <property type="evidence" value="ECO:0007669"/>
    <property type="project" value="TreeGrafter"/>
</dbReference>
<protein>
    <recommendedName>
        <fullName evidence="8">PID domain-containing protein</fullName>
    </recommendedName>
</protein>
<dbReference type="GO" id="GO:0005634">
    <property type="term" value="C:nucleus"/>
    <property type="evidence" value="ECO:0007669"/>
    <property type="project" value="TreeGrafter"/>
</dbReference>
<feature type="domain" description="PID" evidence="3">
    <location>
        <begin position="489"/>
        <end position="570"/>
    </location>
</feature>
<dbReference type="Gene3D" id="2.30.29.30">
    <property type="entry name" value="Pleckstrin-homology domain (PH domain)/Phosphotyrosine-binding domain (PTB)"/>
    <property type="match status" value="2"/>
</dbReference>
<evidence type="ECO:0000259" key="4">
    <source>
        <dbReference type="PROSITE" id="PS50020"/>
    </source>
</evidence>
<reference evidence="6" key="3">
    <citation type="submission" date="2015-06" db="UniProtKB">
        <authorList>
            <consortium name="EnsemblMetazoa"/>
        </authorList>
    </citation>
    <scope>IDENTIFICATION</scope>
</reference>
<dbReference type="EMBL" id="AMQN01005074">
    <property type="status" value="NOT_ANNOTATED_CDS"/>
    <property type="molecule type" value="Genomic_DNA"/>
</dbReference>
<dbReference type="GO" id="GO:0006355">
    <property type="term" value="P:regulation of DNA-templated transcription"/>
    <property type="evidence" value="ECO:0007669"/>
    <property type="project" value="TreeGrafter"/>
</dbReference>
<reference evidence="7" key="1">
    <citation type="submission" date="2012-12" db="EMBL/GenBank/DDBJ databases">
        <authorList>
            <person name="Hellsten U."/>
            <person name="Grimwood J."/>
            <person name="Chapman J.A."/>
            <person name="Shapiro H."/>
            <person name="Aerts A."/>
            <person name="Otillar R.P."/>
            <person name="Terry A.Y."/>
            <person name="Boore J.L."/>
            <person name="Simakov O."/>
            <person name="Marletaz F."/>
            <person name="Cho S.-J."/>
            <person name="Edsinger-Gonzales E."/>
            <person name="Havlak P."/>
            <person name="Kuo D.-H."/>
            <person name="Larsson T."/>
            <person name="Lv J."/>
            <person name="Arendt D."/>
            <person name="Savage R."/>
            <person name="Osoegawa K."/>
            <person name="de Jong P."/>
            <person name="Lindberg D.R."/>
            <person name="Seaver E.C."/>
            <person name="Weisblat D.A."/>
            <person name="Putnam N.H."/>
            <person name="Grigoriev I.V."/>
            <person name="Rokhsar D.S."/>
        </authorList>
    </citation>
    <scope>NUCLEOTIDE SEQUENCE</scope>
    <source>
        <strain evidence="7">I ESC-2004</strain>
    </source>
</reference>
<dbReference type="PANTHER" id="PTHR14058">
    <property type="entry name" value="AMYLOID BETA A4 PRECURSOR PROTEIN-BINDING FAMILY B"/>
    <property type="match status" value="1"/>
</dbReference>
<evidence type="ECO:0000256" key="2">
    <source>
        <dbReference type="SAM" id="MobiDB-lite"/>
    </source>
</evidence>
<dbReference type="InterPro" id="IPR039576">
    <property type="entry name" value="APBB1/2/3"/>
</dbReference>
<gene>
    <name evidence="5" type="ORF">CAPTEDRAFT_224794</name>
</gene>
<dbReference type="Proteomes" id="UP000014760">
    <property type="component" value="Unassembled WGS sequence"/>
</dbReference>
<evidence type="ECO:0008006" key="8">
    <source>
        <dbReference type="Google" id="ProtNLM"/>
    </source>
</evidence>
<dbReference type="OMA" id="FRCDISA"/>
<dbReference type="CDD" id="cd01272">
    <property type="entry name" value="PTB1_Fe65"/>
    <property type="match status" value="1"/>
</dbReference>
<dbReference type="EnsemblMetazoa" id="CapteT224794">
    <property type="protein sequence ID" value="CapteP224794"/>
    <property type="gene ID" value="CapteG224794"/>
</dbReference>